<dbReference type="GO" id="GO:0097347">
    <property type="term" value="C:TAM protein secretion complex"/>
    <property type="evidence" value="ECO:0007669"/>
    <property type="project" value="TreeGrafter"/>
</dbReference>
<proteinExistence type="predicted"/>
<feature type="domain" description="Translocation and assembly module TamB C-terminal" evidence="6">
    <location>
        <begin position="835"/>
        <end position="1165"/>
    </location>
</feature>
<evidence type="ECO:0000256" key="4">
    <source>
        <dbReference type="ARBA" id="ARBA00023136"/>
    </source>
</evidence>
<reference evidence="7 8" key="1">
    <citation type="submission" date="2019-10" db="EMBL/GenBank/DDBJ databases">
        <title>Alcanivorax sp.PA15-N-34 draft genome sequence.</title>
        <authorList>
            <person name="Liao X."/>
            <person name="Shao Z."/>
        </authorList>
    </citation>
    <scope>NUCLEOTIDE SEQUENCE [LARGE SCALE GENOMIC DNA]</scope>
    <source>
        <strain evidence="7 8">PA15-N-34</strain>
    </source>
</reference>
<accession>A0A6N7LVW2</accession>
<dbReference type="PANTHER" id="PTHR36985">
    <property type="entry name" value="TRANSLOCATION AND ASSEMBLY MODULE SUBUNIT TAMB"/>
    <property type="match status" value="1"/>
</dbReference>
<dbReference type="Pfam" id="PF04357">
    <property type="entry name" value="TamB"/>
    <property type="match status" value="1"/>
</dbReference>
<comment type="caution">
    <text evidence="7">The sequence shown here is derived from an EMBL/GenBank/DDBJ whole genome shotgun (WGS) entry which is preliminary data.</text>
</comment>
<keyword evidence="8" id="KW-1185">Reference proteome</keyword>
<evidence type="ECO:0000256" key="1">
    <source>
        <dbReference type="ARBA" id="ARBA00004167"/>
    </source>
</evidence>
<evidence type="ECO:0000256" key="5">
    <source>
        <dbReference type="SAM" id="Phobius"/>
    </source>
</evidence>
<dbReference type="GO" id="GO:0005886">
    <property type="term" value="C:plasma membrane"/>
    <property type="evidence" value="ECO:0007669"/>
    <property type="project" value="InterPro"/>
</dbReference>
<keyword evidence="3 5" id="KW-1133">Transmembrane helix</keyword>
<dbReference type="AlphaFoldDB" id="A0A6N7LVW2"/>
<evidence type="ECO:0000256" key="3">
    <source>
        <dbReference type="ARBA" id="ARBA00022989"/>
    </source>
</evidence>
<evidence type="ECO:0000313" key="7">
    <source>
        <dbReference type="EMBL" id="MQX54628.1"/>
    </source>
</evidence>
<name>A0A6N7LVW2_9GAMM</name>
<sequence>MADSPQHGAGPVIRRAVIGLFAVVALLLLLACLLVYGLVGTSPGNRWLLTQVSNIIPGELQVDDWQGNLLGSLSLSGIRYRNETVNLELDQLNASLKPTTLPRGWLTFEFLSLGNLRIHTGAIAQSETTGNPLPDSLSLPIGIRIEQLAVESVQLNGTRWIRNLEGESLSAWRRFQVARLDALLMDDLQLNVSGHGQLSSPYPIDSRIRWQQSLPENEQINAQLASGELTAQGPLTALRLNHDLLQPLRIHSRGDLQYRDAQWQVALLHEWQAQPLPLKNDDGLTLDDGKLLTHGPLAALQIQGQTALRRQSPNQEPQKLEIKLDSILGDQTLNIAELTLRQSRQRLTGKGSVQLKPLKWDLALSGSINTGIFSPQLEGQLDIDGHSQGQLEGKHWQLEPGTITATGTLRQQPLRLKAQTKGNADNLHIDSTLQWGDNRLQLTGKAWPQWQLNGQLTLNSLAQLDNRLQGSISGNLKIQGKPQSPRFSGQLTGSELSQSSMTLATINAVFKDLGIGPQPQQLNITLSDLTLAGQPALDTANLDLQGTIADHQLLLDLQQGDTSLHSQLDGALSLAGGRPPAWRGALSNTRLAQDDLGEWLQVAATDVSLTASKQTLGELCLRQQDSQLCADGTRQGNHQLALNARIDALPLALFSFLLGQDYSLEGTLHGQAHLEGSLDTPRGEINLRTEQAKLNVNVQDGPPPWQLDTLALDTQLDGKQAHTRLTLVSALGQVNAELTHGFSADAVMAGQASFQVERLSIVEMLTADLRDVSGKLNGDVQLGGTLRAPVIEGTVALRDGYALVPALGTAVSKIDLSLQGSPQGRLSVAGQALMGSGTLKVDGYLDPARWPLALNLHFTGQRLLVADRPDAQVRVSPDLYLKGDLGGMMLSGQVIIPEAAIHPEQLPEGAITVSDDQILVHQEGDASQRFPLGMDVTVTLGDKVSFNGFGLNATLGGNLQILQEPQQPPQLNGELVVVEGRYRAYGQNLAISDGQLIFQGQPDNPGLDIRAYRKIPSEAITVGVQLGGTLQSPEATLYSDPGMEPSQIMSYLLTGRPLEGGTQNDANRIAQALAVYGLEKGSGVTEKIGDRLGVDEITVGSDWETEDAALMLGKQLSDRLYLTYAIGLFDAVSTVMLRYTLTRSLHLEARSSSEANSLDLIWEKELR</sequence>
<keyword evidence="2 5" id="KW-0812">Transmembrane</keyword>
<comment type="subcellular location">
    <subcellularLocation>
        <location evidence="1">Membrane</location>
        <topology evidence="1">Single-pass membrane protein</topology>
    </subcellularLocation>
</comment>
<dbReference type="GO" id="GO:0009306">
    <property type="term" value="P:protein secretion"/>
    <property type="evidence" value="ECO:0007669"/>
    <property type="project" value="InterPro"/>
</dbReference>
<dbReference type="EMBL" id="WIRE01000002">
    <property type="protein sequence ID" value="MQX54628.1"/>
    <property type="molecule type" value="Genomic_DNA"/>
</dbReference>
<organism evidence="7 8">
    <name type="scientific">Alcanivorax sediminis</name>
    <dbReference type="NCBI Taxonomy" id="2663008"/>
    <lineage>
        <taxon>Bacteria</taxon>
        <taxon>Pseudomonadati</taxon>
        <taxon>Pseudomonadota</taxon>
        <taxon>Gammaproteobacteria</taxon>
        <taxon>Oceanospirillales</taxon>
        <taxon>Alcanivoracaceae</taxon>
        <taxon>Alcanivorax</taxon>
    </lineage>
</organism>
<evidence type="ECO:0000313" key="8">
    <source>
        <dbReference type="Proteomes" id="UP000469421"/>
    </source>
</evidence>
<dbReference type="PANTHER" id="PTHR36985:SF1">
    <property type="entry name" value="TRANSLOCATION AND ASSEMBLY MODULE SUBUNIT TAMB"/>
    <property type="match status" value="1"/>
</dbReference>
<dbReference type="InterPro" id="IPR007452">
    <property type="entry name" value="TamB_C"/>
</dbReference>
<keyword evidence="4 5" id="KW-0472">Membrane</keyword>
<evidence type="ECO:0000256" key="2">
    <source>
        <dbReference type="ARBA" id="ARBA00022692"/>
    </source>
</evidence>
<feature type="transmembrane region" description="Helical" evidence="5">
    <location>
        <begin position="12"/>
        <end position="39"/>
    </location>
</feature>
<dbReference type="Proteomes" id="UP000469421">
    <property type="component" value="Unassembled WGS sequence"/>
</dbReference>
<protein>
    <recommendedName>
        <fullName evidence="6">Translocation and assembly module TamB C-terminal domain-containing protein</fullName>
    </recommendedName>
</protein>
<dbReference type="RefSeq" id="WP_153502197.1">
    <property type="nucleotide sequence ID" value="NZ_WIRE01000002.1"/>
</dbReference>
<evidence type="ECO:0000259" key="6">
    <source>
        <dbReference type="Pfam" id="PF04357"/>
    </source>
</evidence>
<gene>
    <name evidence="7" type="ORF">GFN93_15345</name>
</gene>